<gene>
    <name evidence="1" type="ORF">C1SCF055_LOCUS10694</name>
</gene>
<sequence>MRAMGHGDLIGSHVCDKALVISSSSSVCSVKVDPIVGLLLRFLLRCPYSFYIFSISEPS</sequence>
<dbReference type="EMBL" id="CAMXCT030000769">
    <property type="protein sequence ID" value="CAL4770355.1"/>
    <property type="molecule type" value="Genomic_DNA"/>
</dbReference>
<evidence type="ECO:0000313" key="3">
    <source>
        <dbReference type="Proteomes" id="UP001152797"/>
    </source>
</evidence>
<accession>A0A9P1FNY0</accession>
<protein>
    <submittedName>
        <fullName evidence="1">Uncharacterized protein</fullName>
    </submittedName>
</protein>
<dbReference type="AlphaFoldDB" id="A0A9P1FNY0"/>
<keyword evidence="3" id="KW-1185">Reference proteome</keyword>
<reference evidence="1" key="1">
    <citation type="submission" date="2022-10" db="EMBL/GenBank/DDBJ databases">
        <authorList>
            <person name="Chen Y."/>
            <person name="Dougan E. K."/>
            <person name="Chan C."/>
            <person name="Rhodes N."/>
            <person name="Thang M."/>
        </authorList>
    </citation>
    <scope>NUCLEOTIDE SEQUENCE</scope>
</reference>
<reference evidence="2" key="2">
    <citation type="submission" date="2024-04" db="EMBL/GenBank/DDBJ databases">
        <authorList>
            <person name="Chen Y."/>
            <person name="Shah S."/>
            <person name="Dougan E. K."/>
            <person name="Thang M."/>
            <person name="Chan C."/>
        </authorList>
    </citation>
    <scope>NUCLEOTIDE SEQUENCE [LARGE SCALE GENOMIC DNA]</scope>
</reference>
<name>A0A9P1FNY0_9DINO</name>
<organism evidence="1">
    <name type="scientific">Cladocopium goreaui</name>
    <dbReference type="NCBI Taxonomy" id="2562237"/>
    <lineage>
        <taxon>Eukaryota</taxon>
        <taxon>Sar</taxon>
        <taxon>Alveolata</taxon>
        <taxon>Dinophyceae</taxon>
        <taxon>Suessiales</taxon>
        <taxon>Symbiodiniaceae</taxon>
        <taxon>Cladocopium</taxon>
    </lineage>
</organism>
<dbReference type="EMBL" id="CAMXCT020000769">
    <property type="protein sequence ID" value="CAL1136418.1"/>
    <property type="molecule type" value="Genomic_DNA"/>
</dbReference>
<comment type="caution">
    <text evidence="1">The sequence shown here is derived from an EMBL/GenBank/DDBJ whole genome shotgun (WGS) entry which is preliminary data.</text>
</comment>
<proteinExistence type="predicted"/>
<evidence type="ECO:0000313" key="1">
    <source>
        <dbReference type="EMBL" id="CAI3983043.1"/>
    </source>
</evidence>
<dbReference type="Proteomes" id="UP001152797">
    <property type="component" value="Unassembled WGS sequence"/>
</dbReference>
<dbReference type="EMBL" id="CAMXCT010000769">
    <property type="protein sequence ID" value="CAI3983043.1"/>
    <property type="molecule type" value="Genomic_DNA"/>
</dbReference>
<evidence type="ECO:0000313" key="2">
    <source>
        <dbReference type="EMBL" id="CAL1136418.1"/>
    </source>
</evidence>